<dbReference type="InterPro" id="IPR020845">
    <property type="entry name" value="AMP-binding_CS"/>
</dbReference>
<evidence type="ECO:0008006" key="4">
    <source>
        <dbReference type="Google" id="ProtNLM"/>
    </source>
</evidence>
<dbReference type="Pfam" id="PF00501">
    <property type="entry name" value="AMP-binding"/>
    <property type="match status" value="1"/>
</dbReference>
<evidence type="ECO:0000259" key="2">
    <source>
        <dbReference type="Pfam" id="PF13193"/>
    </source>
</evidence>
<dbReference type="PROSITE" id="PS00455">
    <property type="entry name" value="AMP_BINDING"/>
    <property type="match status" value="1"/>
</dbReference>
<dbReference type="Gene3D" id="3.30.300.30">
    <property type="match status" value="1"/>
</dbReference>
<feature type="domain" description="AMP-dependent synthetase/ligase" evidence="1">
    <location>
        <begin position="29"/>
        <end position="418"/>
    </location>
</feature>
<dbReference type="AlphaFoldDB" id="A0A381TMS4"/>
<dbReference type="CDD" id="cd04433">
    <property type="entry name" value="AFD_class_I"/>
    <property type="match status" value="1"/>
</dbReference>
<dbReference type="InterPro" id="IPR045851">
    <property type="entry name" value="AMP-bd_C_sf"/>
</dbReference>
<accession>A0A381TMS4</accession>
<dbReference type="Gene3D" id="3.40.50.12780">
    <property type="entry name" value="N-terminal domain of ligase-like"/>
    <property type="match status" value="1"/>
</dbReference>
<organism evidence="3">
    <name type="scientific">marine metagenome</name>
    <dbReference type="NCBI Taxonomy" id="408172"/>
    <lineage>
        <taxon>unclassified sequences</taxon>
        <taxon>metagenomes</taxon>
        <taxon>ecological metagenomes</taxon>
    </lineage>
</organism>
<evidence type="ECO:0000259" key="1">
    <source>
        <dbReference type="Pfam" id="PF00501"/>
    </source>
</evidence>
<evidence type="ECO:0000313" key="3">
    <source>
        <dbReference type="EMBL" id="SVA17084.1"/>
    </source>
</evidence>
<dbReference type="Pfam" id="PF13193">
    <property type="entry name" value="AMP-binding_C"/>
    <property type="match status" value="1"/>
</dbReference>
<protein>
    <recommendedName>
        <fullName evidence="4">AMP-dependent synthetase/ligase domain-containing protein</fullName>
    </recommendedName>
</protein>
<proteinExistence type="predicted"/>
<dbReference type="PANTHER" id="PTHR43201:SF32">
    <property type="entry name" value="2-SUCCINYLBENZOATE--COA LIGASE, CHLOROPLASTIC_PEROXISOMAL"/>
    <property type="match status" value="1"/>
</dbReference>
<feature type="domain" description="AMP-binding enzyme C-terminal" evidence="2">
    <location>
        <begin position="473"/>
        <end position="549"/>
    </location>
</feature>
<gene>
    <name evidence="3" type="ORF">METZ01_LOCUS69938</name>
</gene>
<name>A0A381TMS4_9ZZZZ</name>
<dbReference type="InterPro" id="IPR042099">
    <property type="entry name" value="ANL_N_sf"/>
</dbReference>
<dbReference type="PANTHER" id="PTHR43201">
    <property type="entry name" value="ACYL-COA SYNTHETASE"/>
    <property type="match status" value="1"/>
</dbReference>
<dbReference type="SUPFAM" id="SSF56801">
    <property type="entry name" value="Acetyl-CoA synthetase-like"/>
    <property type="match status" value="1"/>
</dbReference>
<dbReference type="InterPro" id="IPR025110">
    <property type="entry name" value="AMP-bd_C"/>
</dbReference>
<reference evidence="3" key="1">
    <citation type="submission" date="2018-05" db="EMBL/GenBank/DDBJ databases">
        <authorList>
            <person name="Lanie J.A."/>
            <person name="Ng W.-L."/>
            <person name="Kazmierczak K.M."/>
            <person name="Andrzejewski T.M."/>
            <person name="Davidsen T.M."/>
            <person name="Wayne K.J."/>
            <person name="Tettelin H."/>
            <person name="Glass J.I."/>
            <person name="Rusch D."/>
            <person name="Podicherti R."/>
            <person name="Tsui H.-C.T."/>
            <person name="Winkler M.E."/>
        </authorList>
    </citation>
    <scope>NUCLEOTIDE SEQUENCE</scope>
</reference>
<dbReference type="InterPro" id="IPR000873">
    <property type="entry name" value="AMP-dep_synth/lig_dom"/>
</dbReference>
<dbReference type="GO" id="GO:0006631">
    <property type="term" value="P:fatty acid metabolic process"/>
    <property type="evidence" value="ECO:0007669"/>
    <property type="project" value="TreeGrafter"/>
</dbReference>
<sequence length="564" mass="61967">MQTTPQQRIDEFTQAGWWGEETLYDFFLAAAKRPDHLALVDPANRSAITDGEPQRFSYKQLGECIDFLSDLFFQGGIQENDKVVVQLPNIVELPITYLALARLGAILSPVPVQYGPHELNQTIEKLSPAAFVTLSNFKSKNLAESHGRIFTNQCPVFSFGDQITTDRVALNLALHKPSSAWQAYVSERTPSANDILTICWTSGTTGSPKGVPRSHNNWLVSGISSLDATKMTQDDILLNPFPMVNMAGIGGFLFPWLLSGNTLVLHHPFELKLFLQQIADEKISYSVAAPAVLNMLLKEPEIMSAADLSSLRAIGSGGAPLTEWMVASFQDDYNIPVSNLFGSNEGMCMSSNIDDLPSPADRAIYFPRYGLEGIRWASRVSKMTKTRLVDIDTRVEILSPGKAGELEIFGPSIFDGYWESEQDNALVFSDDGYFRTGDVFEIADDPTKSMFYKFVGRSKDIIVRGGMNISPDEIDKLLAGHPKLAAAAVTGFDDEVLGERIGAVVVAKPGQSIVLGDLTGYLRGIGLAVFKLPEKIRVVAELPMNATGKVLRRELKSLFDEESL</sequence>
<dbReference type="EMBL" id="UINC01004821">
    <property type="protein sequence ID" value="SVA17084.1"/>
    <property type="molecule type" value="Genomic_DNA"/>
</dbReference>
<dbReference type="GO" id="GO:0031956">
    <property type="term" value="F:medium-chain fatty acid-CoA ligase activity"/>
    <property type="evidence" value="ECO:0007669"/>
    <property type="project" value="TreeGrafter"/>
</dbReference>